<dbReference type="PANTHER" id="PTHR43442:SF3">
    <property type="entry name" value="GLUCONOKINASE-RELATED"/>
    <property type="match status" value="1"/>
</dbReference>
<dbReference type="PANTHER" id="PTHR43442">
    <property type="entry name" value="GLUCONOKINASE-RELATED"/>
    <property type="match status" value="1"/>
</dbReference>
<evidence type="ECO:0000256" key="7">
    <source>
        <dbReference type="ARBA" id="ARBA00022840"/>
    </source>
</evidence>
<keyword evidence="6 9" id="KW-0418">Kinase</keyword>
<dbReference type="NCBIfam" id="TIGR01313">
    <property type="entry name" value="therm_gnt_kin"/>
    <property type="match status" value="1"/>
</dbReference>
<evidence type="ECO:0000256" key="6">
    <source>
        <dbReference type="ARBA" id="ARBA00022777"/>
    </source>
</evidence>
<evidence type="ECO:0000313" key="11">
    <source>
        <dbReference type="Proteomes" id="UP001049518"/>
    </source>
</evidence>
<gene>
    <name evidence="10" type="ORF">AGRA3207_002616</name>
</gene>
<name>A0ABX8QTM8_9ACTN</name>
<dbReference type="Gene3D" id="3.40.50.300">
    <property type="entry name" value="P-loop containing nucleotide triphosphate hydrolases"/>
    <property type="match status" value="1"/>
</dbReference>
<dbReference type="EMBL" id="CP059572">
    <property type="protein sequence ID" value="QXJ21731.1"/>
    <property type="molecule type" value="Genomic_DNA"/>
</dbReference>
<evidence type="ECO:0000256" key="2">
    <source>
        <dbReference type="ARBA" id="ARBA00008420"/>
    </source>
</evidence>
<comment type="similarity">
    <text evidence="2 9">Belongs to the gluconokinase GntK/GntV family.</text>
</comment>
<dbReference type="SUPFAM" id="SSF52540">
    <property type="entry name" value="P-loop containing nucleoside triphosphate hydrolases"/>
    <property type="match status" value="1"/>
</dbReference>
<evidence type="ECO:0000313" key="10">
    <source>
        <dbReference type="EMBL" id="QXJ21731.1"/>
    </source>
</evidence>
<keyword evidence="7 9" id="KW-0067">ATP-binding</keyword>
<keyword evidence="4 9" id="KW-0808">Transferase</keyword>
<organism evidence="10 11">
    <name type="scientific">Actinomadura graeca</name>
    <dbReference type="NCBI Taxonomy" id="2750812"/>
    <lineage>
        <taxon>Bacteria</taxon>
        <taxon>Bacillati</taxon>
        <taxon>Actinomycetota</taxon>
        <taxon>Actinomycetes</taxon>
        <taxon>Streptosporangiales</taxon>
        <taxon>Thermomonosporaceae</taxon>
        <taxon>Actinomadura</taxon>
    </lineage>
</organism>
<keyword evidence="5 9" id="KW-0547">Nucleotide-binding</keyword>
<dbReference type="EC" id="2.7.1.12" evidence="3 9"/>
<comment type="catalytic activity">
    <reaction evidence="8 9">
        <text>D-gluconate + ATP = 6-phospho-D-gluconate + ADP + H(+)</text>
        <dbReference type="Rhea" id="RHEA:19433"/>
        <dbReference type="ChEBI" id="CHEBI:15378"/>
        <dbReference type="ChEBI" id="CHEBI:18391"/>
        <dbReference type="ChEBI" id="CHEBI:30616"/>
        <dbReference type="ChEBI" id="CHEBI:58759"/>
        <dbReference type="ChEBI" id="CHEBI:456216"/>
        <dbReference type="EC" id="2.7.1.12"/>
    </reaction>
</comment>
<evidence type="ECO:0000256" key="4">
    <source>
        <dbReference type="ARBA" id="ARBA00022679"/>
    </source>
</evidence>
<evidence type="ECO:0000256" key="9">
    <source>
        <dbReference type="RuleBase" id="RU363066"/>
    </source>
</evidence>
<dbReference type="InterPro" id="IPR027417">
    <property type="entry name" value="P-loop_NTPase"/>
</dbReference>
<dbReference type="RefSeq" id="WP_231334905.1">
    <property type="nucleotide sequence ID" value="NZ_CP059572.1"/>
</dbReference>
<comment type="pathway">
    <text evidence="1">Carbohydrate acid metabolism.</text>
</comment>
<reference evidence="10" key="1">
    <citation type="submission" date="2020-07" db="EMBL/GenBank/DDBJ databases">
        <authorList>
            <person name="Tarantini F.S."/>
            <person name="Hong K.W."/>
            <person name="Chan K.G."/>
        </authorList>
    </citation>
    <scope>NUCLEOTIDE SEQUENCE</scope>
    <source>
        <strain evidence="10">32-07</strain>
    </source>
</reference>
<evidence type="ECO:0000256" key="8">
    <source>
        <dbReference type="ARBA" id="ARBA00048090"/>
    </source>
</evidence>
<keyword evidence="11" id="KW-1185">Reference proteome</keyword>
<accession>A0ABX8QTM8</accession>
<dbReference type="Pfam" id="PF13671">
    <property type="entry name" value="AAA_33"/>
    <property type="match status" value="1"/>
</dbReference>
<dbReference type="InterPro" id="IPR006001">
    <property type="entry name" value="Therm_gnt_kin"/>
</dbReference>
<sequence length="186" mass="19891">MPPTEPPTPPGRAPDGPRVILVAGVSGSGKSTVGILLAESLGWDYAEGDAFHPPANIAKMSAGRPLDDADRLPWLRLIAAWIDERLAKGEPGVVSCSALKRSYRELLTRGRPEVAVVLLDGDRDTIAARMRKRNGHFFSAGLLDSQFADLELPSPDENVLTAHITGSPGETVAHIREALDLTPACR</sequence>
<evidence type="ECO:0000256" key="1">
    <source>
        <dbReference type="ARBA" id="ARBA00004761"/>
    </source>
</evidence>
<evidence type="ECO:0000256" key="3">
    <source>
        <dbReference type="ARBA" id="ARBA00012054"/>
    </source>
</evidence>
<evidence type="ECO:0000256" key="5">
    <source>
        <dbReference type="ARBA" id="ARBA00022741"/>
    </source>
</evidence>
<dbReference type="Proteomes" id="UP001049518">
    <property type="component" value="Chromosome"/>
</dbReference>
<protein>
    <recommendedName>
        <fullName evidence="3 9">Gluconokinase</fullName>
        <ecNumber evidence="3 9">2.7.1.12</ecNumber>
    </recommendedName>
</protein>
<dbReference type="CDD" id="cd02021">
    <property type="entry name" value="GntK"/>
    <property type="match status" value="1"/>
</dbReference>
<proteinExistence type="inferred from homology"/>